<accession>A0A0J8AZE9</accession>
<protein>
    <submittedName>
        <fullName evidence="1">Uncharacterized protein</fullName>
    </submittedName>
</protein>
<dbReference type="Proteomes" id="UP000035740">
    <property type="component" value="Unassembled WGS sequence"/>
</dbReference>
<dbReference type="AlphaFoldDB" id="A0A0J8AZE9"/>
<name>A0A0J8AZE9_BETVV</name>
<evidence type="ECO:0000313" key="2">
    <source>
        <dbReference type="Proteomes" id="UP000035740"/>
    </source>
</evidence>
<dbReference type="EMBL" id="KQ095712">
    <property type="protein sequence ID" value="KMS94154.1"/>
    <property type="molecule type" value="Genomic_DNA"/>
</dbReference>
<proteinExistence type="predicted"/>
<gene>
    <name evidence="1" type="ORF">BVRB_024260</name>
</gene>
<sequence length="22" mass="2617">MRACRTLMFVNCPKEFMTLVII</sequence>
<evidence type="ECO:0000313" key="1">
    <source>
        <dbReference type="EMBL" id="KMS94154.1"/>
    </source>
</evidence>
<feature type="non-terminal residue" evidence="1">
    <location>
        <position position="22"/>
    </location>
</feature>
<organism evidence="1 2">
    <name type="scientific">Beta vulgaris subsp. vulgaris</name>
    <name type="common">Beet</name>
    <dbReference type="NCBI Taxonomy" id="3555"/>
    <lineage>
        <taxon>Eukaryota</taxon>
        <taxon>Viridiplantae</taxon>
        <taxon>Streptophyta</taxon>
        <taxon>Embryophyta</taxon>
        <taxon>Tracheophyta</taxon>
        <taxon>Spermatophyta</taxon>
        <taxon>Magnoliopsida</taxon>
        <taxon>eudicotyledons</taxon>
        <taxon>Gunneridae</taxon>
        <taxon>Pentapetalae</taxon>
        <taxon>Caryophyllales</taxon>
        <taxon>Chenopodiaceae</taxon>
        <taxon>Betoideae</taxon>
        <taxon>Beta</taxon>
    </lineage>
</organism>
<reference evidence="1 2" key="1">
    <citation type="journal article" date="2014" name="Nature">
        <title>The genome of the recently domesticated crop plant sugar beet (Beta vulgaris).</title>
        <authorList>
            <person name="Dohm J.C."/>
            <person name="Minoche A.E."/>
            <person name="Holtgrawe D."/>
            <person name="Capella-Gutierrez S."/>
            <person name="Zakrzewski F."/>
            <person name="Tafer H."/>
            <person name="Rupp O."/>
            <person name="Sorensen T.R."/>
            <person name="Stracke R."/>
            <person name="Reinhardt R."/>
            <person name="Goesmann A."/>
            <person name="Kraft T."/>
            <person name="Schulz B."/>
            <person name="Stadler P.F."/>
            <person name="Schmidt T."/>
            <person name="Gabaldon T."/>
            <person name="Lehrach H."/>
            <person name="Weisshaar B."/>
            <person name="Himmelbauer H."/>
        </authorList>
    </citation>
    <scope>NUCLEOTIDE SEQUENCE [LARGE SCALE GENOMIC DNA]</scope>
    <source>
        <tissue evidence="1">Taproot</tissue>
    </source>
</reference>
<dbReference type="Gramene" id="KMS94154">
    <property type="protein sequence ID" value="KMS94154"/>
    <property type="gene ID" value="BVRB_024260"/>
</dbReference>
<keyword evidence="2" id="KW-1185">Reference proteome</keyword>